<accession>A0A2G8R7Y9</accession>
<comment type="caution">
    <text evidence="1">The sequence shown here is derived from an EMBL/GenBank/DDBJ whole genome shotgun (WGS) entry which is preliminary data.</text>
</comment>
<dbReference type="RefSeq" id="WP_099913109.1">
    <property type="nucleotide sequence ID" value="NZ_AWWI01000162.1"/>
</dbReference>
<gene>
    <name evidence="1" type="ORF">P775_23700</name>
</gene>
<protein>
    <submittedName>
        <fullName evidence="1">Uncharacterized protein</fullName>
    </submittedName>
</protein>
<reference evidence="1 2" key="1">
    <citation type="submission" date="2013-09" db="EMBL/GenBank/DDBJ databases">
        <title>Genome sequencing of Phaeobacter antarcticus sp. nov. SM1211.</title>
        <authorList>
            <person name="Zhang X.-Y."/>
            <person name="Liu C."/>
            <person name="Chen X.-L."/>
            <person name="Xie B.-B."/>
            <person name="Qin Q.-L."/>
            <person name="Rong J.-C."/>
            <person name="Zhang Y.-Z."/>
        </authorList>
    </citation>
    <scope>NUCLEOTIDE SEQUENCE [LARGE SCALE GENOMIC DNA]</scope>
    <source>
        <strain evidence="1 2">SM1211</strain>
    </source>
</reference>
<organism evidence="1 2">
    <name type="scientific">Puniceibacterium antarcticum</name>
    <dbReference type="NCBI Taxonomy" id="1206336"/>
    <lineage>
        <taxon>Bacteria</taxon>
        <taxon>Pseudomonadati</taxon>
        <taxon>Pseudomonadota</taxon>
        <taxon>Alphaproteobacteria</taxon>
        <taxon>Rhodobacterales</taxon>
        <taxon>Paracoccaceae</taxon>
        <taxon>Puniceibacterium</taxon>
    </lineage>
</organism>
<dbReference type="AlphaFoldDB" id="A0A2G8R7Y9"/>
<dbReference type="OrthoDB" id="6399918at2"/>
<dbReference type="EMBL" id="AWWI01000162">
    <property type="protein sequence ID" value="PIL17675.1"/>
    <property type="molecule type" value="Genomic_DNA"/>
</dbReference>
<sequence>MKLQRVAYADLNSRQKENYNFQKVAGRLADYGFNSIRLTDDWQGADFIAVHIDGETFLKVQLKGRLVIDRKYAGKGIHIAFLHGHDLYLYDHDALVDFMEANDKIGADSVTWHQKGFRSWPSPPAWAMSYLNEYRISQ</sequence>
<proteinExistence type="predicted"/>
<evidence type="ECO:0000313" key="2">
    <source>
        <dbReference type="Proteomes" id="UP000231259"/>
    </source>
</evidence>
<evidence type="ECO:0000313" key="1">
    <source>
        <dbReference type="EMBL" id="PIL17675.1"/>
    </source>
</evidence>
<dbReference type="Proteomes" id="UP000231259">
    <property type="component" value="Unassembled WGS sequence"/>
</dbReference>
<name>A0A2G8R7Y9_9RHOB</name>
<keyword evidence="2" id="KW-1185">Reference proteome</keyword>